<proteinExistence type="predicted"/>
<sequence length="57" mass="6336">MLGKASSLVLVGTMGPMSKDHITFEFLRKVQELCAPIVDVLPNCRLQSHFHIQILGD</sequence>
<reference evidence="1" key="1">
    <citation type="submission" date="2018-02" db="EMBL/GenBank/DDBJ databases">
        <title>Rhizophora mucronata_Transcriptome.</title>
        <authorList>
            <person name="Meera S.P."/>
            <person name="Sreeshan A."/>
            <person name="Augustine A."/>
        </authorList>
    </citation>
    <scope>NUCLEOTIDE SEQUENCE</scope>
    <source>
        <tissue evidence="1">Leaf</tissue>
    </source>
</reference>
<evidence type="ECO:0000313" key="1">
    <source>
        <dbReference type="EMBL" id="MBX48195.1"/>
    </source>
</evidence>
<name>A0A2P2P0C1_RHIMU</name>
<dbReference type="EMBL" id="GGEC01067711">
    <property type="protein sequence ID" value="MBX48195.1"/>
    <property type="molecule type" value="Transcribed_RNA"/>
</dbReference>
<organism evidence="1">
    <name type="scientific">Rhizophora mucronata</name>
    <name type="common">Asiatic mangrove</name>
    <dbReference type="NCBI Taxonomy" id="61149"/>
    <lineage>
        <taxon>Eukaryota</taxon>
        <taxon>Viridiplantae</taxon>
        <taxon>Streptophyta</taxon>
        <taxon>Embryophyta</taxon>
        <taxon>Tracheophyta</taxon>
        <taxon>Spermatophyta</taxon>
        <taxon>Magnoliopsida</taxon>
        <taxon>eudicotyledons</taxon>
        <taxon>Gunneridae</taxon>
        <taxon>Pentapetalae</taxon>
        <taxon>rosids</taxon>
        <taxon>fabids</taxon>
        <taxon>Malpighiales</taxon>
        <taxon>Rhizophoraceae</taxon>
        <taxon>Rhizophora</taxon>
    </lineage>
</organism>
<dbReference type="AlphaFoldDB" id="A0A2P2P0C1"/>
<protein>
    <submittedName>
        <fullName evidence="1">Uncharacterized protein</fullName>
    </submittedName>
</protein>
<accession>A0A2P2P0C1</accession>